<dbReference type="GO" id="GO:0008270">
    <property type="term" value="F:zinc ion binding"/>
    <property type="evidence" value="ECO:0007669"/>
    <property type="project" value="InterPro"/>
</dbReference>
<evidence type="ECO:0000256" key="3">
    <source>
        <dbReference type="ARBA" id="ARBA00022833"/>
    </source>
</evidence>
<evidence type="ECO:0000256" key="1">
    <source>
        <dbReference type="ARBA" id="ARBA00001947"/>
    </source>
</evidence>
<dbReference type="KEGG" id="mtuc:J113_10705"/>
<comment type="cofactor">
    <cofactor evidence="1">
        <name>Zn(2+)</name>
        <dbReference type="ChEBI" id="CHEBI:29105"/>
    </cofactor>
</comment>
<dbReference type="Gene3D" id="3.40.50.720">
    <property type="entry name" value="NAD(P)-binding Rossmann-like Domain"/>
    <property type="match status" value="1"/>
</dbReference>
<reference evidence="6 7" key="1">
    <citation type="journal article" date="2013" name="Genome Announc.">
        <title>Whole-Genome Sequences of Four Clinical Isolates of Mycobacterium tuberculosis from Tamil Nadu, South India.</title>
        <authorList>
            <person name="Narayanan S."/>
            <person name="Deshpande U."/>
        </authorList>
    </citation>
    <scope>NUCLEOTIDE SEQUENCE [LARGE SCALE GENOMIC DNA]</scope>
    <source>
        <strain evidence="6 7">CAS/NITR204</strain>
    </source>
</reference>
<dbReference type="PROSITE" id="PS00059">
    <property type="entry name" value="ADH_ZINC"/>
    <property type="match status" value="1"/>
</dbReference>
<dbReference type="Pfam" id="PF08240">
    <property type="entry name" value="ADH_N"/>
    <property type="match status" value="1"/>
</dbReference>
<evidence type="ECO:0000256" key="4">
    <source>
        <dbReference type="ARBA" id="ARBA00023002"/>
    </source>
</evidence>
<protein>
    <submittedName>
        <fullName evidence="6">Alcohol dehydrogenase adh</fullName>
    </submittedName>
</protein>
<dbReference type="SUPFAM" id="SSF50129">
    <property type="entry name" value="GroES-like"/>
    <property type="match status" value="1"/>
</dbReference>
<gene>
    <name evidence="6" type="ORF">J113_10705</name>
</gene>
<dbReference type="HOGENOM" id="CLU_1312481_0_0_11"/>
<dbReference type="InterPro" id="IPR013154">
    <property type="entry name" value="ADH-like_N"/>
</dbReference>
<keyword evidence="3" id="KW-0862">Zinc</keyword>
<evidence type="ECO:0000256" key="2">
    <source>
        <dbReference type="ARBA" id="ARBA00022723"/>
    </source>
</evidence>
<sequence>MSDGAVVRALVLEAPRRLVVRQYRLPRIGDDDALVRVEACGLCGTDHEQYTGELAGGFAFVPGHETVGTIAAIGPRAEQRWGVSAGDRVAVEVFQSCRQCANCRGGEYRRCVRHGLADMYGFIPVDREPGLWGGYAEYQYLAPDSMVLRVAGDLSPEVATLFNPLGAGIRWGVTIPETKPGDVVAVLGPGIRGLCAAAAAKGAGAVGVEVGTP</sequence>
<name>R4MGF1_MYCTX</name>
<evidence type="ECO:0000313" key="7">
    <source>
        <dbReference type="Proteomes" id="UP000013548"/>
    </source>
</evidence>
<dbReference type="PANTHER" id="PTHR43401:SF2">
    <property type="entry name" value="L-THREONINE 3-DEHYDROGENASE"/>
    <property type="match status" value="1"/>
</dbReference>
<dbReference type="AlphaFoldDB" id="R4MGF1"/>
<dbReference type="EMBL" id="CP005386">
    <property type="protein sequence ID" value="AGL27006.1"/>
    <property type="molecule type" value="Genomic_DNA"/>
</dbReference>
<dbReference type="Proteomes" id="UP000013548">
    <property type="component" value="Chromosome"/>
</dbReference>
<dbReference type="InterPro" id="IPR011032">
    <property type="entry name" value="GroES-like_sf"/>
</dbReference>
<dbReference type="Gene3D" id="3.90.180.10">
    <property type="entry name" value="Medium-chain alcohol dehydrogenases, catalytic domain"/>
    <property type="match status" value="1"/>
</dbReference>
<keyword evidence="2" id="KW-0479">Metal-binding</keyword>
<dbReference type="BioCyc" id="MTUB1310114:G13A2-1570-MONOMER"/>
<evidence type="ECO:0000259" key="5">
    <source>
        <dbReference type="Pfam" id="PF08240"/>
    </source>
</evidence>
<feature type="domain" description="Alcohol dehydrogenase-like N-terminal" evidence="5">
    <location>
        <begin position="29"/>
        <end position="148"/>
    </location>
</feature>
<dbReference type="InterPro" id="IPR002328">
    <property type="entry name" value="ADH_Zn_CS"/>
</dbReference>
<dbReference type="InterPro" id="IPR050129">
    <property type="entry name" value="Zn_alcohol_dh"/>
</dbReference>
<dbReference type="GO" id="GO:0016491">
    <property type="term" value="F:oxidoreductase activity"/>
    <property type="evidence" value="ECO:0007669"/>
    <property type="project" value="UniProtKB-KW"/>
</dbReference>
<dbReference type="PATRIC" id="fig|1310114.3.peg.2241"/>
<dbReference type="PANTHER" id="PTHR43401">
    <property type="entry name" value="L-THREONINE 3-DEHYDROGENASE"/>
    <property type="match status" value="1"/>
</dbReference>
<accession>R4MGF1</accession>
<proteinExistence type="predicted"/>
<evidence type="ECO:0000313" key="6">
    <source>
        <dbReference type="EMBL" id="AGL27006.1"/>
    </source>
</evidence>
<keyword evidence="4" id="KW-0560">Oxidoreductase</keyword>
<organism evidence="6 7">
    <name type="scientific">Mycobacterium tuberculosis CAS/NITR204</name>
    <dbReference type="NCBI Taxonomy" id="1310114"/>
    <lineage>
        <taxon>Bacteria</taxon>
        <taxon>Bacillati</taxon>
        <taxon>Actinomycetota</taxon>
        <taxon>Actinomycetes</taxon>
        <taxon>Mycobacteriales</taxon>
        <taxon>Mycobacteriaceae</taxon>
        <taxon>Mycobacterium</taxon>
        <taxon>Mycobacterium tuberculosis complex</taxon>
    </lineage>
</organism>